<feature type="transmembrane region" description="Helical" evidence="1">
    <location>
        <begin position="78"/>
        <end position="97"/>
    </location>
</feature>
<keyword evidence="3" id="KW-1185">Reference proteome</keyword>
<dbReference type="PANTHER" id="PTHR34115">
    <property type="entry name" value="PROTEIN, PUTATIVE-RELATED"/>
    <property type="match status" value="1"/>
</dbReference>
<feature type="transmembrane region" description="Helical" evidence="1">
    <location>
        <begin position="109"/>
        <end position="128"/>
    </location>
</feature>
<feature type="transmembrane region" description="Helical" evidence="1">
    <location>
        <begin position="134"/>
        <end position="154"/>
    </location>
</feature>
<keyword evidence="1" id="KW-1133">Transmembrane helix</keyword>
<sequence length="197" mass="22268">MADLDDQWRQSIIILHEHNTFKVTFNILLINLAKQVASTSTSTHAILAFIVPILLTFVQIKFPGSIMSASPFETHQTLTLVSIASLIAYCLAVGARLRFPTHAPTCSRFAMRFFGLLSVASLLSVLLPGSWHPVPFLIFILYFMGEYACCFGSLRMLCQVAYQRVENGFLCVFGARQRRSTRRLLPLTFRDLRHVQN</sequence>
<feature type="transmembrane region" description="Helical" evidence="1">
    <location>
        <begin position="36"/>
        <end position="58"/>
    </location>
</feature>
<evidence type="ECO:0000313" key="2">
    <source>
        <dbReference type="EMBL" id="PQM37078.1"/>
    </source>
</evidence>
<dbReference type="InterPro" id="IPR053258">
    <property type="entry name" value="Ca-permeable_cation_channel"/>
</dbReference>
<dbReference type="PANTHER" id="PTHR34115:SF5">
    <property type="entry name" value="PROTEIN, PUTATIVE-RELATED"/>
    <property type="match status" value="1"/>
</dbReference>
<dbReference type="AlphaFoldDB" id="A0A314UJE2"/>
<evidence type="ECO:0000256" key="1">
    <source>
        <dbReference type="SAM" id="Phobius"/>
    </source>
</evidence>
<accession>A0A314UJE2</accession>
<dbReference type="EMBL" id="PJQY01003489">
    <property type="protein sequence ID" value="PQM37078.1"/>
    <property type="molecule type" value="Genomic_DNA"/>
</dbReference>
<comment type="caution">
    <text evidence="2">The sequence shown here is derived from an EMBL/GenBank/DDBJ whole genome shotgun (WGS) entry which is preliminary data.</text>
</comment>
<reference evidence="2 3" key="1">
    <citation type="submission" date="2018-02" db="EMBL/GenBank/DDBJ databases">
        <title>Draft genome of wild Prunus yedoensis var. nudiflora.</title>
        <authorList>
            <person name="Baek S."/>
            <person name="Kim J.-H."/>
            <person name="Choi K."/>
            <person name="Kim G.-B."/>
            <person name="Cho A."/>
            <person name="Jang H."/>
            <person name="Shin C.-H."/>
            <person name="Yu H.-J."/>
            <person name="Mun J.-H."/>
        </authorList>
    </citation>
    <scope>NUCLEOTIDE SEQUENCE [LARGE SCALE GENOMIC DNA]</scope>
    <source>
        <strain evidence="3">cv. Jeju island</strain>
        <tissue evidence="2">Leaf</tissue>
    </source>
</reference>
<gene>
    <name evidence="2" type="ORF">Pyn_03177</name>
</gene>
<organism evidence="2 3">
    <name type="scientific">Prunus yedoensis var. nudiflora</name>
    <dbReference type="NCBI Taxonomy" id="2094558"/>
    <lineage>
        <taxon>Eukaryota</taxon>
        <taxon>Viridiplantae</taxon>
        <taxon>Streptophyta</taxon>
        <taxon>Embryophyta</taxon>
        <taxon>Tracheophyta</taxon>
        <taxon>Spermatophyta</taxon>
        <taxon>Magnoliopsida</taxon>
        <taxon>eudicotyledons</taxon>
        <taxon>Gunneridae</taxon>
        <taxon>Pentapetalae</taxon>
        <taxon>rosids</taxon>
        <taxon>fabids</taxon>
        <taxon>Rosales</taxon>
        <taxon>Rosaceae</taxon>
        <taxon>Amygdaloideae</taxon>
        <taxon>Amygdaleae</taxon>
        <taxon>Prunus</taxon>
    </lineage>
</organism>
<evidence type="ECO:0000313" key="3">
    <source>
        <dbReference type="Proteomes" id="UP000250321"/>
    </source>
</evidence>
<proteinExistence type="predicted"/>
<name>A0A314UJE2_PRUYE</name>
<dbReference type="OrthoDB" id="1730662at2759"/>
<keyword evidence="1" id="KW-0472">Membrane</keyword>
<keyword evidence="1" id="KW-0812">Transmembrane</keyword>
<protein>
    <submittedName>
        <fullName evidence="2">Uncharacterized protein</fullName>
    </submittedName>
</protein>
<dbReference type="Proteomes" id="UP000250321">
    <property type="component" value="Unassembled WGS sequence"/>
</dbReference>